<accession>A0A222J1A4</accession>
<reference evidence="2 3" key="1">
    <citation type="journal article" date="2013" name="Genome Biol.">
        <title>Comparative genomics of the core and accessory genomes of 48 Sinorhizobium strains comprising five genospecies.</title>
        <authorList>
            <person name="Sugawara M."/>
            <person name="Epstein B."/>
            <person name="Badgley B.D."/>
            <person name="Unno T."/>
            <person name="Xu L."/>
            <person name="Reese J."/>
            <person name="Gyaneshwar P."/>
            <person name="Denny R."/>
            <person name="Mudge J."/>
            <person name="Bharti A.K."/>
            <person name="Farmer A.D."/>
            <person name="May G.D."/>
            <person name="Woodward J.E."/>
            <person name="Medigue C."/>
            <person name="Vallenet D."/>
            <person name="Lajus A."/>
            <person name="Rouy Z."/>
            <person name="Martinez-Vaz B."/>
            <person name="Tiffin P."/>
            <person name="Young N.D."/>
            <person name="Sadowsky M.J."/>
        </authorList>
    </citation>
    <scope>NUCLEOTIDE SEQUENCE [LARGE SCALE GENOMIC DNA]</scope>
    <source>
        <strain evidence="2 3">N6B1</strain>
    </source>
</reference>
<comment type="caution">
    <text evidence="2">The sequence shown here is derived from an EMBL/GenBank/DDBJ whole genome shotgun (WGS) entry which is preliminary data.</text>
</comment>
<gene>
    <name evidence="2" type="ORF">GHK53_24620</name>
</gene>
<feature type="signal peptide" evidence="1">
    <location>
        <begin position="1"/>
        <end position="18"/>
    </location>
</feature>
<name>A0A222J1A4_RHIML</name>
<feature type="chain" id="PRO_5043152548" evidence="1">
    <location>
        <begin position="19"/>
        <end position="99"/>
    </location>
</feature>
<proteinExistence type="predicted"/>
<organism evidence="2 3">
    <name type="scientific">Rhizobium meliloti</name>
    <name type="common">Ensifer meliloti</name>
    <name type="synonym">Sinorhizobium meliloti</name>
    <dbReference type="NCBI Taxonomy" id="382"/>
    <lineage>
        <taxon>Bacteria</taxon>
        <taxon>Pseudomonadati</taxon>
        <taxon>Pseudomonadota</taxon>
        <taxon>Alphaproteobacteria</taxon>
        <taxon>Hyphomicrobiales</taxon>
        <taxon>Rhizobiaceae</taxon>
        <taxon>Sinorhizobium/Ensifer group</taxon>
        <taxon>Sinorhizobium</taxon>
    </lineage>
</organism>
<keyword evidence="1" id="KW-0732">Signal</keyword>
<dbReference type="KEGG" id="smer:DU99_28220"/>
<dbReference type="RefSeq" id="WP_004434550.1">
    <property type="nucleotide sequence ID" value="NZ_BJNJ01000019.1"/>
</dbReference>
<protein>
    <submittedName>
        <fullName evidence="2">Uncharacterized protein</fullName>
    </submittedName>
</protein>
<evidence type="ECO:0000313" key="3">
    <source>
        <dbReference type="Proteomes" id="UP000429484"/>
    </source>
</evidence>
<dbReference type="GeneID" id="25014118"/>
<evidence type="ECO:0000313" key="2">
    <source>
        <dbReference type="EMBL" id="MQW35867.1"/>
    </source>
</evidence>
<dbReference type="AlphaFoldDB" id="A0A222J1A4"/>
<dbReference type="Proteomes" id="UP000429484">
    <property type="component" value="Unassembled WGS sequence"/>
</dbReference>
<evidence type="ECO:0000256" key="1">
    <source>
        <dbReference type="SAM" id="SignalP"/>
    </source>
</evidence>
<sequence length="99" mass="10800">MRGFLFLLAGLSATTAFAHDAPSGWQYPSACCSTMDCRKVAQTAISERPQGYIVRATGEVLPYADSRVRMSPDGEYHWCSAAGKAYGKTICLFVPPRAY</sequence>
<dbReference type="EMBL" id="WISR01000201">
    <property type="protein sequence ID" value="MQW35867.1"/>
    <property type="molecule type" value="Genomic_DNA"/>
</dbReference>
<dbReference type="OMA" id="WVIRRTG"/>